<evidence type="ECO:0000313" key="2">
    <source>
        <dbReference type="EnsemblMetazoa" id="GPAI035292-PA"/>
    </source>
</evidence>
<proteinExistence type="predicted"/>
<reference evidence="3" key="1">
    <citation type="submission" date="2014-03" db="EMBL/GenBank/DDBJ databases">
        <authorList>
            <person name="Aksoy S."/>
            <person name="Warren W."/>
            <person name="Wilson R.K."/>
        </authorList>
    </citation>
    <scope>NUCLEOTIDE SEQUENCE [LARGE SCALE GENOMIC DNA]</scope>
    <source>
        <strain evidence="3">IAEA</strain>
    </source>
</reference>
<protein>
    <submittedName>
        <fullName evidence="2">Uncharacterized protein</fullName>
    </submittedName>
</protein>
<dbReference type="EnsemblMetazoa" id="GPAI035292-RA">
    <property type="protein sequence ID" value="GPAI035292-PA"/>
    <property type="gene ID" value="GPAI035292"/>
</dbReference>
<evidence type="ECO:0000256" key="1">
    <source>
        <dbReference type="SAM" id="SignalP"/>
    </source>
</evidence>
<reference evidence="2" key="2">
    <citation type="submission" date="2020-05" db="UniProtKB">
        <authorList>
            <consortium name="EnsemblMetazoa"/>
        </authorList>
    </citation>
    <scope>IDENTIFICATION</scope>
    <source>
        <strain evidence="2">IAEA</strain>
    </source>
</reference>
<organism evidence="2 3">
    <name type="scientific">Glossina pallidipes</name>
    <name type="common">Tsetse fly</name>
    <dbReference type="NCBI Taxonomy" id="7398"/>
    <lineage>
        <taxon>Eukaryota</taxon>
        <taxon>Metazoa</taxon>
        <taxon>Ecdysozoa</taxon>
        <taxon>Arthropoda</taxon>
        <taxon>Hexapoda</taxon>
        <taxon>Insecta</taxon>
        <taxon>Pterygota</taxon>
        <taxon>Neoptera</taxon>
        <taxon>Endopterygota</taxon>
        <taxon>Diptera</taxon>
        <taxon>Brachycera</taxon>
        <taxon>Muscomorpha</taxon>
        <taxon>Hippoboscoidea</taxon>
        <taxon>Glossinidae</taxon>
        <taxon>Glossina</taxon>
    </lineage>
</organism>
<sequence>MTLWTLSIVYSVQAVQAKFCYGLTDLAMPVEATKSQLVAIMLNFCQNFRHNLTYSSLITTPLPVRSVIKCDLHTNEFLFPQSEDVDMLTLLFCWLQLEIRISAHMKLLRANKGPSTVVYSSGTTTTSSSSSSISSGSINVTTGGNILYNNFYQTCRVYIKIVLLRLSCCQEIPSALIKACRPSTSPPLHIHTSSSLGSLMVQNLRRNF</sequence>
<evidence type="ECO:0000313" key="3">
    <source>
        <dbReference type="Proteomes" id="UP000092445"/>
    </source>
</evidence>
<dbReference type="Proteomes" id="UP000092445">
    <property type="component" value="Unassembled WGS sequence"/>
</dbReference>
<keyword evidence="1" id="KW-0732">Signal</keyword>
<feature type="signal peptide" evidence="1">
    <location>
        <begin position="1"/>
        <end position="17"/>
    </location>
</feature>
<keyword evidence="3" id="KW-1185">Reference proteome</keyword>
<feature type="chain" id="PRO_5008403538" evidence="1">
    <location>
        <begin position="18"/>
        <end position="208"/>
    </location>
</feature>
<dbReference type="AlphaFoldDB" id="A0A1B0A5S0"/>
<name>A0A1B0A5S0_GLOPL</name>
<dbReference type="VEuPathDB" id="VectorBase:GPAI035292"/>
<accession>A0A1B0A5S0</accession>